<keyword evidence="7" id="KW-0812">Transmembrane</keyword>
<protein>
    <recommendedName>
        <fullName evidence="5 12">1-acyl-sn-glycerol-3-phosphate acyltransferase</fullName>
        <ecNumber evidence="4 12">2.3.1.51</ecNumber>
    </recommendedName>
</protein>
<dbReference type="GO" id="GO:0016020">
    <property type="term" value="C:membrane"/>
    <property type="evidence" value="ECO:0007669"/>
    <property type="project" value="UniProtKB-SubCell"/>
</dbReference>
<evidence type="ECO:0000313" key="14">
    <source>
        <dbReference type="EMBL" id="EFG30345.1"/>
    </source>
</evidence>
<keyword evidence="12" id="KW-0444">Lipid biosynthesis</keyword>
<accession>V9H7R6</accession>
<comment type="subcellular location">
    <subcellularLocation>
        <location evidence="2">Membrane</location>
    </subcellularLocation>
</comment>
<evidence type="ECO:0000256" key="9">
    <source>
        <dbReference type="ARBA" id="ARBA00023098"/>
    </source>
</evidence>
<dbReference type="CDD" id="cd07989">
    <property type="entry name" value="LPLAT_AGPAT-like"/>
    <property type="match status" value="1"/>
</dbReference>
<reference evidence="14 15" key="2">
    <citation type="submission" date="2011-10" db="EMBL/GenBank/DDBJ databases">
        <title>The Genome Sequence of Simonsiella muelleri ATCC 29453.</title>
        <authorList>
            <consortium name="The Broad Institute Genome Sequencing Platform"/>
            <consortium name="The Broad Institute Genome Sequencing Center for Infectious Disease"/>
            <person name="Earl A."/>
            <person name="Ward D."/>
            <person name="Feldgarden M."/>
            <person name="Gevers D."/>
            <person name="Izard J."/>
            <person name="Baranova O.V."/>
            <person name="Blanton J.M."/>
            <person name="Tanner A.C."/>
            <person name="Dewhirst F."/>
            <person name="Young S.K."/>
            <person name="Zeng Q."/>
            <person name="Gargeya S."/>
            <person name="Fitzgerald M."/>
            <person name="Haas B."/>
            <person name="Abouelleil A."/>
            <person name="Alvarado L."/>
            <person name="Arachchi H.M."/>
            <person name="Berlin A."/>
            <person name="Brown A."/>
            <person name="Chapman S.B."/>
            <person name="Chen Z."/>
            <person name="Dunbar C."/>
            <person name="Freedman E."/>
            <person name="Gearin G."/>
            <person name="Goldberg J."/>
            <person name="Griggs A."/>
            <person name="Gujja S."/>
            <person name="Heiman D."/>
            <person name="Howarth C."/>
            <person name="Larson L."/>
            <person name="Lui A."/>
            <person name="MacDonald P.J.P."/>
            <person name="Montmayeur A."/>
            <person name="Murphy C."/>
            <person name="Neiman D."/>
            <person name="Pearson M."/>
            <person name="Priest M."/>
            <person name="Roberts A."/>
            <person name="Saif S."/>
            <person name="Shea T."/>
            <person name="Shenoy N."/>
            <person name="Sisk P."/>
            <person name="Stolte C."/>
            <person name="Sykes S."/>
            <person name="Wortman J."/>
            <person name="Nusbaum C."/>
            <person name="Birren B."/>
        </authorList>
    </citation>
    <scope>NUCLEOTIDE SEQUENCE [LARGE SCALE GENOMIC DNA]</scope>
    <source>
        <strain evidence="14 15">ATCC 29453</strain>
    </source>
</reference>
<dbReference type="Proteomes" id="UP000017813">
    <property type="component" value="Unassembled WGS sequence"/>
</dbReference>
<comment type="similarity">
    <text evidence="12">Belongs to the 1-acyl-sn-glycerol-3-phosphate acyltransferase family.</text>
</comment>
<sequence length="265" mass="30266">MKKNSIFIRLMRLFHLLYWLIGIGFRLHSLNRLAPNERRNVLQQMGQSALNVLHVELEKPATPNNPYGTLIVANHISWLDIFVLAAIYPASFIAAKELRNWFVIGKMIENAGTVFIDRTNRKDIEPINAAIVERLQAGNDVCFFPEARTSLGNAVLPLKAALFQAAINAPTNIQCVVLRYYDAENKRTEQISFSGTNFFITLWRILSQPKIKVRVDFPPLIEPTQQPNTDRFTLKDQAEALFNQIVLSDSPNPKRVLLPEEERSR</sequence>
<dbReference type="eggNOG" id="COG0204">
    <property type="taxonomic scope" value="Bacteria"/>
</dbReference>
<dbReference type="HOGENOM" id="CLU_027938_0_1_4"/>
<evidence type="ECO:0000256" key="7">
    <source>
        <dbReference type="ARBA" id="ARBA00022692"/>
    </source>
</evidence>
<dbReference type="InterPro" id="IPR002123">
    <property type="entry name" value="Plipid/glycerol_acylTrfase"/>
</dbReference>
<dbReference type="EC" id="2.3.1.51" evidence="4 12"/>
<evidence type="ECO:0000256" key="11">
    <source>
        <dbReference type="ARBA" id="ARBA00023315"/>
    </source>
</evidence>
<evidence type="ECO:0000259" key="13">
    <source>
        <dbReference type="SMART" id="SM00563"/>
    </source>
</evidence>
<dbReference type="SMART" id="SM00563">
    <property type="entry name" value="PlsC"/>
    <property type="match status" value="1"/>
</dbReference>
<evidence type="ECO:0000256" key="5">
    <source>
        <dbReference type="ARBA" id="ARBA00016139"/>
    </source>
</evidence>
<comment type="domain">
    <text evidence="12">The HXXXXD motif is essential for acyltransferase activity and may constitute the binding site for the phosphate moiety of the glycerol-3-phosphate.</text>
</comment>
<evidence type="ECO:0000256" key="2">
    <source>
        <dbReference type="ARBA" id="ARBA00004370"/>
    </source>
</evidence>
<gene>
    <name evidence="14" type="ORF">HMPREF9021_01842</name>
</gene>
<evidence type="ECO:0000313" key="15">
    <source>
        <dbReference type="Proteomes" id="UP000017813"/>
    </source>
</evidence>
<comment type="catalytic activity">
    <reaction evidence="1 12">
        <text>a 1-acyl-sn-glycero-3-phosphate + an acyl-CoA = a 1,2-diacyl-sn-glycero-3-phosphate + CoA</text>
        <dbReference type="Rhea" id="RHEA:19709"/>
        <dbReference type="ChEBI" id="CHEBI:57287"/>
        <dbReference type="ChEBI" id="CHEBI:57970"/>
        <dbReference type="ChEBI" id="CHEBI:58342"/>
        <dbReference type="ChEBI" id="CHEBI:58608"/>
        <dbReference type="EC" id="2.3.1.51"/>
    </reaction>
</comment>
<organism evidence="14 15">
    <name type="scientific">Simonsiella muelleri ATCC 29453</name>
    <dbReference type="NCBI Taxonomy" id="641147"/>
    <lineage>
        <taxon>Bacteria</taxon>
        <taxon>Pseudomonadati</taxon>
        <taxon>Pseudomonadota</taxon>
        <taxon>Betaproteobacteria</taxon>
        <taxon>Neisseriales</taxon>
        <taxon>Neisseriaceae</taxon>
        <taxon>Simonsiella</taxon>
    </lineage>
</organism>
<evidence type="ECO:0000256" key="4">
    <source>
        <dbReference type="ARBA" id="ARBA00013211"/>
    </source>
</evidence>
<keyword evidence="6 12" id="KW-0808">Transferase</keyword>
<dbReference type="EMBL" id="ADCY02000052">
    <property type="protein sequence ID" value="EFG30345.1"/>
    <property type="molecule type" value="Genomic_DNA"/>
</dbReference>
<dbReference type="Pfam" id="PF01553">
    <property type="entry name" value="Acyltransferase"/>
    <property type="match status" value="1"/>
</dbReference>
<comment type="pathway">
    <text evidence="3">Phospholipid metabolism; CDP-diacylglycerol biosynthesis; CDP-diacylglycerol from sn-glycerol 3-phosphate: step 2/3.</text>
</comment>
<keyword evidence="12" id="KW-1208">Phospholipid metabolism</keyword>
<dbReference type="RefSeq" id="WP_002642750.1">
    <property type="nucleotide sequence ID" value="NZ_CP019448.1"/>
</dbReference>
<evidence type="ECO:0000256" key="6">
    <source>
        <dbReference type="ARBA" id="ARBA00022679"/>
    </source>
</evidence>
<dbReference type="PANTHER" id="PTHR23063">
    <property type="entry name" value="PHOSPHOLIPID ACYLTRANSFERASE"/>
    <property type="match status" value="1"/>
</dbReference>
<dbReference type="AlphaFoldDB" id="V9H7R6"/>
<reference evidence="14 15" key="1">
    <citation type="submission" date="2010-03" db="EMBL/GenBank/DDBJ databases">
        <authorList>
            <consortium name="The Broad Institute Genome Sequencing Platform"/>
            <person name="Ward D."/>
            <person name="Earl A."/>
            <person name="Feldgarden M."/>
            <person name="Gevers D."/>
            <person name="Young S."/>
            <person name="Zeng Q."/>
            <person name="Koehrsen M."/>
            <person name="Alvarado L."/>
            <person name="Berlin A.M."/>
            <person name="Borenstein D."/>
            <person name="Chapman S.B."/>
            <person name="Chen Z."/>
            <person name="Engels R."/>
            <person name="Freedman E."/>
            <person name="Gellesch M."/>
            <person name="Goldberg J."/>
            <person name="Griggs A."/>
            <person name="Gujja S."/>
            <person name="Heilman E.R."/>
            <person name="Heiman D.I."/>
            <person name="Hepburn T.A."/>
            <person name="Howarth C."/>
            <person name="Jen D."/>
            <person name="Larson L."/>
            <person name="Mehta T."/>
            <person name="Park D."/>
            <person name="Pearson M."/>
            <person name="Richards J."/>
            <person name="Roberts A."/>
            <person name="Saif S."/>
            <person name="Shea T.D."/>
            <person name="Shenoy N."/>
            <person name="Sisk P."/>
            <person name="Stolte C."/>
            <person name="Sykes S.N."/>
            <person name="Walk T."/>
            <person name="White J."/>
            <person name="Yandava C."/>
            <person name="Izard J."/>
            <person name="Baranova O.V."/>
            <person name="Blanton J.M."/>
            <person name="Tanner A.C."/>
            <person name="Dewhirst F."/>
            <person name="Haas B."/>
            <person name="Nusbaum C."/>
            <person name="Birren B."/>
        </authorList>
    </citation>
    <scope>NUCLEOTIDE SEQUENCE [LARGE SCALE GENOMIC DNA]</scope>
    <source>
        <strain evidence="14 15">ATCC 29453</strain>
    </source>
</reference>
<keyword evidence="11 12" id="KW-0012">Acyltransferase</keyword>
<dbReference type="PANTHER" id="PTHR23063:SF52">
    <property type="entry name" value="LYSOPHOSPHATIDYLCHOLINE ACYLTRANSFERASE"/>
    <property type="match status" value="1"/>
</dbReference>
<dbReference type="GO" id="GO:0016024">
    <property type="term" value="P:CDP-diacylglycerol biosynthetic process"/>
    <property type="evidence" value="ECO:0007669"/>
    <property type="project" value="UniProtKB-UniPathway"/>
</dbReference>
<dbReference type="KEGG" id="smur:BWP33_11905"/>
<dbReference type="SUPFAM" id="SSF69593">
    <property type="entry name" value="Glycerol-3-phosphate (1)-acyltransferase"/>
    <property type="match status" value="1"/>
</dbReference>
<comment type="caution">
    <text evidence="14">The sequence shown here is derived from an EMBL/GenBank/DDBJ whole genome shotgun (WGS) entry which is preliminary data.</text>
</comment>
<feature type="domain" description="Phospholipid/glycerol acyltransferase" evidence="13">
    <location>
        <begin position="69"/>
        <end position="181"/>
    </location>
</feature>
<keyword evidence="10" id="KW-0472">Membrane</keyword>
<evidence type="ECO:0000256" key="3">
    <source>
        <dbReference type="ARBA" id="ARBA00004728"/>
    </source>
</evidence>
<dbReference type="GO" id="GO:0003841">
    <property type="term" value="F:1-acylglycerol-3-phosphate O-acyltransferase activity"/>
    <property type="evidence" value="ECO:0007669"/>
    <property type="project" value="UniProtKB-UniRule"/>
</dbReference>
<name>V9H7R6_9NEIS</name>
<dbReference type="NCBIfam" id="TIGR00530">
    <property type="entry name" value="AGP_acyltrn"/>
    <property type="match status" value="1"/>
</dbReference>
<keyword evidence="8" id="KW-1133">Transmembrane helix</keyword>
<dbReference type="InterPro" id="IPR004552">
    <property type="entry name" value="AGP_acyltrans"/>
</dbReference>
<evidence type="ECO:0000256" key="8">
    <source>
        <dbReference type="ARBA" id="ARBA00022989"/>
    </source>
</evidence>
<evidence type="ECO:0000256" key="1">
    <source>
        <dbReference type="ARBA" id="ARBA00001141"/>
    </source>
</evidence>
<keyword evidence="12" id="KW-0594">Phospholipid biosynthesis</keyword>
<proteinExistence type="inferred from homology"/>
<dbReference type="STRING" id="641147.HMPREF9021_01842"/>
<dbReference type="UniPathway" id="UPA00557">
    <property type="reaction ID" value="UER00613"/>
</dbReference>
<dbReference type="OrthoDB" id="9806880at2"/>
<keyword evidence="15" id="KW-1185">Reference proteome</keyword>
<keyword evidence="9 12" id="KW-0443">Lipid metabolism</keyword>
<evidence type="ECO:0000256" key="12">
    <source>
        <dbReference type="RuleBase" id="RU361267"/>
    </source>
</evidence>
<evidence type="ECO:0000256" key="10">
    <source>
        <dbReference type="ARBA" id="ARBA00023136"/>
    </source>
</evidence>